<evidence type="ECO:0000256" key="1">
    <source>
        <dbReference type="ARBA" id="ARBA00004496"/>
    </source>
</evidence>
<dbReference type="AlphaFoldDB" id="A0AA42EJM7"/>
<evidence type="ECO:0000256" key="5">
    <source>
        <dbReference type="RuleBase" id="RU368102"/>
    </source>
</evidence>
<accession>A0AA42EJM7</accession>
<dbReference type="GO" id="GO:0009404">
    <property type="term" value="P:toxin metabolic process"/>
    <property type="evidence" value="ECO:0007669"/>
    <property type="project" value="UniProtKB-UniRule"/>
</dbReference>
<comment type="subcellular location">
    <subcellularLocation>
        <location evidence="1 5">Cytoplasm</location>
    </subcellularLocation>
</comment>
<dbReference type="Pfam" id="PF02794">
    <property type="entry name" value="HlyC"/>
    <property type="match status" value="1"/>
</dbReference>
<keyword evidence="5" id="KW-0808">Transferase</keyword>
<evidence type="ECO:0000256" key="4">
    <source>
        <dbReference type="ARBA" id="ARBA00048621"/>
    </source>
</evidence>
<protein>
    <recommendedName>
        <fullName evidence="5">RTX toxin-activating lysine-acyltransferase</fullName>
        <ecNumber evidence="5">2.3.1.-</ecNumber>
    </recommendedName>
</protein>
<evidence type="ECO:0000313" key="7">
    <source>
        <dbReference type="Proteomes" id="UP001148834"/>
    </source>
</evidence>
<comment type="catalytic activity">
    <reaction evidence="4">
        <text>a fatty acyl-[ACP] + L-lysyl-[protein] = N(6)-(fatty acyl)-L-lysyl-[protein] + holo-[ACP] + H(+)</text>
        <dbReference type="Rhea" id="RHEA:70667"/>
        <dbReference type="Rhea" id="RHEA-COMP:9685"/>
        <dbReference type="Rhea" id="RHEA-COMP:9752"/>
        <dbReference type="Rhea" id="RHEA-COMP:14125"/>
        <dbReference type="Rhea" id="RHEA-COMP:17946"/>
        <dbReference type="ChEBI" id="CHEBI:15378"/>
        <dbReference type="ChEBI" id="CHEBI:29969"/>
        <dbReference type="ChEBI" id="CHEBI:64479"/>
        <dbReference type="ChEBI" id="CHEBI:138651"/>
        <dbReference type="ChEBI" id="CHEBI:189854"/>
    </reaction>
    <physiologicalReaction direction="left-to-right" evidence="4">
        <dbReference type="Rhea" id="RHEA:70668"/>
    </physiologicalReaction>
</comment>
<dbReference type="Proteomes" id="UP001148834">
    <property type="component" value="Unassembled WGS sequence"/>
</dbReference>
<dbReference type="EMBL" id="JAODIR010000018">
    <property type="protein sequence ID" value="MDD2167938.1"/>
    <property type="molecule type" value="Genomic_DNA"/>
</dbReference>
<dbReference type="GO" id="GO:0016746">
    <property type="term" value="F:acyltransferase activity"/>
    <property type="evidence" value="ECO:0007669"/>
    <property type="project" value="UniProtKB-UniRule"/>
</dbReference>
<dbReference type="GO" id="GO:0005737">
    <property type="term" value="C:cytoplasm"/>
    <property type="evidence" value="ECO:0007669"/>
    <property type="project" value="UniProtKB-SubCell"/>
</dbReference>
<name>A0AA42EJM7_GLAPU</name>
<dbReference type="EC" id="2.3.1.-" evidence="5"/>
<proteinExistence type="inferred from homology"/>
<dbReference type="InterPro" id="IPR003996">
    <property type="entry name" value="RTX_toxin-activating_protC_bac"/>
</dbReference>
<evidence type="ECO:0000313" key="6">
    <source>
        <dbReference type="EMBL" id="MDD2167938.1"/>
    </source>
</evidence>
<comment type="similarity">
    <text evidence="2 5">Belongs to the RTX toxin acyltransferase family.</text>
</comment>
<evidence type="ECO:0000256" key="2">
    <source>
        <dbReference type="ARBA" id="ARBA00005686"/>
    </source>
</evidence>
<dbReference type="GO" id="GO:0031640">
    <property type="term" value="P:killing of cells of another organism"/>
    <property type="evidence" value="ECO:0007669"/>
    <property type="project" value="UniProtKB-KW"/>
</dbReference>
<evidence type="ECO:0000256" key="3">
    <source>
        <dbReference type="ARBA" id="ARBA00023315"/>
    </source>
</evidence>
<gene>
    <name evidence="6" type="ORF">N5925_04795</name>
</gene>
<sequence>MLIDNIEIICPAVYPKDAYSSAEVFGSMIWLWSKFDYYSEAALGEASELILATITSKNFALFCQAGQPVGYVNWAWLDKDQAEKCKLKQLSYRQLIDCQEKGEDKQLWILSWFCLSEKSNHFTMYRLLNKVIFKGIKVHFSYHKSAEGSLSRFYTKQC</sequence>
<comment type="function">
    <text evidence="5">Involved in fatty acylation of protoxin at internal lysine residues, thereby converting it to the active toxin.</text>
</comment>
<keyword evidence="5" id="KW-0963">Cytoplasm</keyword>
<organism evidence="6 7">
    <name type="scientific">Glaesserella parasuis</name>
    <name type="common">Haemophilus parasuis</name>
    <dbReference type="NCBI Taxonomy" id="738"/>
    <lineage>
        <taxon>Bacteria</taxon>
        <taxon>Pseudomonadati</taxon>
        <taxon>Pseudomonadota</taxon>
        <taxon>Gammaproteobacteria</taxon>
        <taxon>Pasteurellales</taxon>
        <taxon>Pasteurellaceae</taxon>
        <taxon>Glaesserella</taxon>
    </lineage>
</organism>
<keyword evidence="3 5" id="KW-0012">Acyltransferase</keyword>
<comment type="caution">
    <text evidence="6">The sequence shown here is derived from an EMBL/GenBank/DDBJ whole genome shotgun (WGS) entry which is preliminary data.</text>
</comment>
<dbReference type="RefSeq" id="WP_021111105.1">
    <property type="nucleotide sequence ID" value="NZ_JARUQU010000035.1"/>
</dbReference>
<reference evidence="6" key="1">
    <citation type="submission" date="2022-09" db="EMBL/GenBank/DDBJ databases">
        <title>Molecular characterization of Glaesserella parasuis strains circulating in commercial swine farms using whole-genome sequencing.</title>
        <authorList>
            <person name="Mugabi R."/>
            <person name="Clavijo M."/>
            <person name="Li G."/>
        </authorList>
    </citation>
    <scope>NUCLEOTIDE SEQUENCE</scope>
    <source>
        <strain evidence="6">0435-53</strain>
    </source>
</reference>
<keyword evidence="5" id="KW-0204">Cytolysis</keyword>